<evidence type="ECO:0000256" key="5">
    <source>
        <dbReference type="ARBA" id="ARBA00023221"/>
    </source>
</evidence>
<dbReference type="PROSITE" id="PS00061">
    <property type="entry name" value="ADH_SHORT"/>
    <property type="match status" value="1"/>
</dbReference>
<evidence type="ECO:0000313" key="8">
    <source>
        <dbReference type="Proteomes" id="UP001601442"/>
    </source>
</evidence>
<comment type="similarity">
    <text evidence="1">Belongs to the short-chain dehydrogenases/reductases (SDR) family.</text>
</comment>
<feature type="domain" description="Ketoreductase" evidence="6">
    <location>
        <begin position="7"/>
        <end position="187"/>
    </location>
</feature>
<keyword evidence="5" id="KW-0753">Steroid metabolism</keyword>
<dbReference type="Proteomes" id="UP001601442">
    <property type="component" value="Unassembled WGS sequence"/>
</dbReference>
<reference evidence="7 8" key="1">
    <citation type="submission" date="2024-10" db="EMBL/GenBank/DDBJ databases">
        <title>The Natural Products Discovery Center: Release of the First 8490 Sequenced Strains for Exploring Actinobacteria Biosynthetic Diversity.</title>
        <authorList>
            <person name="Kalkreuter E."/>
            <person name="Kautsar S.A."/>
            <person name="Yang D."/>
            <person name="Bader C.D."/>
            <person name="Teijaro C.N."/>
            <person name="Fluegel L."/>
            <person name="Davis C.M."/>
            <person name="Simpson J.R."/>
            <person name="Lauterbach L."/>
            <person name="Steele A.D."/>
            <person name="Gui C."/>
            <person name="Meng S."/>
            <person name="Li G."/>
            <person name="Viehrig K."/>
            <person name="Ye F."/>
            <person name="Su P."/>
            <person name="Kiefer A.F."/>
            <person name="Nichols A."/>
            <person name="Cepeda A.J."/>
            <person name="Yan W."/>
            <person name="Fan B."/>
            <person name="Jiang Y."/>
            <person name="Adhikari A."/>
            <person name="Zheng C.-J."/>
            <person name="Schuster L."/>
            <person name="Cowan T.M."/>
            <person name="Smanski M.J."/>
            <person name="Chevrette M.G."/>
            <person name="De Carvalho L.P.S."/>
            <person name="Shen B."/>
        </authorList>
    </citation>
    <scope>NUCLEOTIDE SEQUENCE [LARGE SCALE GENOMIC DNA]</scope>
    <source>
        <strain evidence="7 8">NPDC004119</strain>
    </source>
</reference>
<evidence type="ECO:0000256" key="3">
    <source>
        <dbReference type="ARBA" id="ARBA00023027"/>
    </source>
</evidence>
<evidence type="ECO:0000256" key="4">
    <source>
        <dbReference type="ARBA" id="ARBA00023098"/>
    </source>
</evidence>
<dbReference type="NCBIfam" id="NF005559">
    <property type="entry name" value="PRK07231.1"/>
    <property type="match status" value="1"/>
</dbReference>
<dbReference type="InterPro" id="IPR002347">
    <property type="entry name" value="SDR_fam"/>
</dbReference>
<sequence>MGKLDGKVALITGGARGMGAEHVRQFVAEGARVVFGDVLDDEGRALAAEIGPAAEYVHHDVTDETDWARAVDSAVSQFGKLDILVNNAGIIKFARIAEQDPSEFRRVLDINAFGCWLGIRTAAPKMNDGGAIVNISSIEGFAGAAGLSAYAASKFAVRGITKVAARELGARNIRVNSVHPGGIVTPMTEIAPDLDPDKPFTPSLPIARWGRPSEVSHAVVFLASDDAAYCSGTELLVDGGLLTGPGY</sequence>
<dbReference type="GO" id="GO:0047936">
    <property type="term" value="F:glucose 1-dehydrogenase [NAD(P)+] activity"/>
    <property type="evidence" value="ECO:0007669"/>
    <property type="project" value="UniProtKB-EC"/>
</dbReference>
<dbReference type="RefSeq" id="WP_387401623.1">
    <property type="nucleotide sequence ID" value="NZ_JBIAMT010000010.1"/>
</dbReference>
<dbReference type="Gene3D" id="3.40.50.720">
    <property type="entry name" value="NAD(P)-binding Rossmann-like Domain"/>
    <property type="match status" value="1"/>
</dbReference>
<dbReference type="Pfam" id="PF13561">
    <property type="entry name" value="adh_short_C2"/>
    <property type="match status" value="1"/>
</dbReference>
<dbReference type="EC" id="1.1.1.47" evidence="7"/>
<proteinExistence type="inferred from homology"/>
<evidence type="ECO:0000256" key="2">
    <source>
        <dbReference type="ARBA" id="ARBA00023002"/>
    </source>
</evidence>
<comment type="caution">
    <text evidence="7">The sequence shown here is derived from an EMBL/GenBank/DDBJ whole genome shotgun (WGS) entry which is preliminary data.</text>
</comment>
<name>A0ABW6PEK0_9NOCA</name>
<keyword evidence="3" id="KW-0520">NAD</keyword>
<protein>
    <submittedName>
        <fullName evidence="7">Glucose 1-dehydrogenase</fullName>
        <ecNumber evidence="7">1.1.1.47</ecNumber>
    </submittedName>
</protein>
<evidence type="ECO:0000259" key="6">
    <source>
        <dbReference type="SMART" id="SM00822"/>
    </source>
</evidence>
<dbReference type="InterPro" id="IPR020904">
    <property type="entry name" value="Sc_DH/Rdtase_CS"/>
</dbReference>
<organism evidence="7 8">
    <name type="scientific">Nocardia aobensis</name>
    <dbReference type="NCBI Taxonomy" id="257277"/>
    <lineage>
        <taxon>Bacteria</taxon>
        <taxon>Bacillati</taxon>
        <taxon>Actinomycetota</taxon>
        <taxon>Actinomycetes</taxon>
        <taxon>Mycobacteriales</taxon>
        <taxon>Nocardiaceae</taxon>
        <taxon>Nocardia</taxon>
    </lineage>
</organism>
<dbReference type="PANTHER" id="PTHR43180:SF28">
    <property type="entry name" value="NAD(P)-BINDING ROSSMANN-FOLD SUPERFAMILY PROTEIN"/>
    <property type="match status" value="1"/>
</dbReference>
<keyword evidence="4" id="KW-0443">Lipid metabolism</keyword>
<accession>A0ABW6PEK0</accession>
<dbReference type="InterPro" id="IPR057326">
    <property type="entry name" value="KR_dom"/>
</dbReference>
<dbReference type="SMART" id="SM00822">
    <property type="entry name" value="PKS_KR"/>
    <property type="match status" value="1"/>
</dbReference>
<dbReference type="PRINTS" id="PR00080">
    <property type="entry name" value="SDRFAMILY"/>
</dbReference>
<dbReference type="InterPro" id="IPR036291">
    <property type="entry name" value="NAD(P)-bd_dom_sf"/>
</dbReference>
<evidence type="ECO:0000313" key="7">
    <source>
        <dbReference type="EMBL" id="MFF0501606.1"/>
    </source>
</evidence>
<keyword evidence="2 7" id="KW-0560">Oxidoreductase</keyword>
<gene>
    <name evidence="7" type="ORF">ACFYU5_34785</name>
</gene>
<keyword evidence="8" id="KW-1185">Reference proteome</keyword>
<dbReference type="PRINTS" id="PR00081">
    <property type="entry name" value="GDHRDH"/>
</dbReference>
<dbReference type="PANTHER" id="PTHR43180">
    <property type="entry name" value="3-OXOACYL-(ACYL-CARRIER-PROTEIN) REDUCTASE (AFU_ORTHOLOGUE AFUA_6G11210)"/>
    <property type="match status" value="1"/>
</dbReference>
<evidence type="ECO:0000256" key="1">
    <source>
        <dbReference type="ARBA" id="ARBA00006484"/>
    </source>
</evidence>
<dbReference type="SUPFAM" id="SSF51735">
    <property type="entry name" value="NAD(P)-binding Rossmann-fold domains"/>
    <property type="match status" value="1"/>
</dbReference>
<dbReference type="EMBL" id="JBIAMT010000010">
    <property type="protein sequence ID" value="MFF0501606.1"/>
    <property type="molecule type" value="Genomic_DNA"/>
</dbReference>